<evidence type="ECO:0000256" key="3">
    <source>
        <dbReference type="SAM" id="MobiDB-lite"/>
    </source>
</evidence>
<dbReference type="PANTHER" id="PTHR48107:SF7">
    <property type="entry name" value="RE15974P"/>
    <property type="match status" value="1"/>
</dbReference>
<keyword evidence="2 4" id="KW-0560">Oxidoreductase</keyword>
<feature type="compositionally biased region" description="Low complexity" evidence="3">
    <location>
        <begin position="10"/>
        <end position="19"/>
    </location>
</feature>
<dbReference type="InterPro" id="IPR002347">
    <property type="entry name" value="SDR_fam"/>
</dbReference>
<dbReference type="Gene3D" id="3.40.50.720">
    <property type="entry name" value="NAD(P)-binding Rossmann-like Domain"/>
    <property type="match status" value="1"/>
</dbReference>
<evidence type="ECO:0000313" key="5">
    <source>
        <dbReference type="Proteomes" id="UP000588158"/>
    </source>
</evidence>
<dbReference type="Proteomes" id="UP000588158">
    <property type="component" value="Unassembled WGS sequence"/>
</dbReference>
<dbReference type="Pfam" id="PF13561">
    <property type="entry name" value="adh_short_C2"/>
    <property type="match status" value="1"/>
</dbReference>
<dbReference type="EC" id="1.1.1.100" evidence="4"/>
<feature type="region of interest" description="Disordered" evidence="3">
    <location>
        <begin position="1"/>
        <end position="24"/>
    </location>
</feature>
<dbReference type="InterPro" id="IPR036291">
    <property type="entry name" value="NAD(P)-bd_dom_sf"/>
</dbReference>
<dbReference type="PANTHER" id="PTHR48107">
    <property type="entry name" value="NADPH-DEPENDENT ALDEHYDE REDUCTASE-LIKE PROTEIN, CHLOROPLASTIC-RELATED"/>
    <property type="match status" value="1"/>
</dbReference>
<dbReference type="PRINTS" id="PR00081">
    <property type="entry name" value="GDHRDH"/>
</dbReference>
<evidence type="ECO:0000313" key="4">
    <source>
        <dbReference type="EMBL" id="MBB5833098.1"/>
    </source>
</evidence>
<comment type="caution">
    <text evidence="4">The sequence shown here is derived from an EMBL/GenBank/DDBJ whole genome shotgun (WGS) entry which is preliminary data.</text>
</comment>
<comment type="similarity">
    <text evidence="1">Belongs to the short-chain dehydrogenases/reductases (SDR) family.</text>
</comment>
<keyword evidence="5" id="KW-1185">Reference proteome</keyword>
<organism evidence="4 5">
    <name type="scientific">Brachybacterium aquaticum</name>
    <dbReference type="NCBI Taxonomy" id="1432564"/>
    <lineage>
        <taxon>Bacteria</taxon>
        <taxon>Bacillati</taxon>
        <taxon>Actinomycetota</taxon>
        <taxon>Actinomycetes</taxon>
        <taxon>Micrococcales</taxon>
        <taxon>Dermabacteraceae</taxon>
        <taxon>Brachybacterium</taxon>
    </lineage>
</organism>
<proteinExistence type="inferred from homology"/>
<accession>A0A841AJ98</accession>
<sequence>MTVPSPPTGSAPSGAPSGAHGTVPLPRTALITGVGRRQGIGAAIARGLAEDGFDLALSFHADYDRRVLGAEADVDLLAEELRAGGRQVVLLPGDVADPAVPGRLVETATQELGRLGALVTCHCESVDSSLLDTTVESFDRHYAVNVRATWLLLKAFAKQLPLVAADGGPDSAPGGAMIALTSDHTVHNLPYGSTKAALDRLVLAGTHELADRGLRTNVVNPGPIDTGWMDDTTRKALAAATPGGRLGTTDTVADLVRFLLSEQGAWIRGQLLHSNGGFASPAL</sequence>
<evidence type="ECO:0000256" key="2">
    <source>
        <dbReference type="ARBA" id="ARBA00023002"/>
    </source>
</evidence>
<reference evidence="4 5" key="1">
    <citation type="submission" date="2020-08" db="EMBL/GenBank/DDBJ databases">
        <title>Sequencing the genomes of 1000 actinobacteria strains.</title>
        <authorList>
            <person name="Klenk H.-P."/>
        </authorList>
    </citation>
    <scope>NUCLEOTIDE SEQUENCE [LARGE SCALE GENOMIC DNA]</scope>
    <source>
        <strain evidence="4 5">DSM 28796</strain>
    </source>
</reference>
<dbReference type="EMBL" id="JACHLZ010000001">
    <property type="protein sequence ID" value="MBB5833098.1"/>
    <property type="molecule type" value="Genomic_DNA"/>
</dbReference>
<protein>
    <submittedName>
        <fullName evidence="4">3-oxoacyl-[acyl-carrier protein] reductase</fullName>
        <ecNumber evidence="4">1.1.1.100</ecNumber>
    </submittedName>
</protein>
<gene>
    <name evidence="4" type="ORF">HNR70_002911</name>
</gene>
<dbReference type="SUPFAM" id="SSF51735">
    <property type="entry name" value="NAD(P)-binding Rossmann-fold domains"/>
    <property type="match status" value="1"/>
</dbReference>
<dbReference type="GO" id="GO:0004316">
    <property type="term" value="F:3-oxoacyl-[acyl-carrier-protein] reductase (NADPH) activity"/>
    <property type="evidence" value="ECO:0007669"/>
    <property type="project" value="UniProtKB-EC"/>
</dbReference>
<evidence type="ECO:0000256" key="1">
    <source>
        <dbReference type="ARBA" id="ARBA00006484"/>
    </source>
</evidence>
<dbReference type="AlphaFoldDB" id="A0A841AJ98"/>
<name>A0A841AJ98_9MICO</name>